<dbReference type="Pfam" id="PF00078">
    <property type="entry name" value="RVT_1"/>
    <property type="match status" value="1"/>
</dbReference>
<dbReference type="InterPro" id="IPR000123">
    <property type="entry name" value="Reverse_transcriptase_msDNA"/>
</dbReference>
<comment type="similarity">
    <text evidence="8">Belongs to the bacterial reverse transcriptase family.</text>
</comment>
<dbReference type="GO" id="GO:0051607">
    <property type="term" value="P:defense response to virus"/>
    <property type="evidence" value="ECO:0007669"/>
    <property type="project" value="UniProtKB-KW"/>
</dbReference>
<evidence type="ECO:0000259" key="10">
    <source>
        <dbReference type="PROSITE" id="PS50878"/>
    </source>
</evidence>
<keyword evidence="4" id="KW-0479">Metal-binding</keyword>
<evidence type="ECO:0000256" key="5">
    <source>
        <dbReference type="ARBA" id="ARBA00022842"/>
    </source>
</evidence>
<dbReference type="InterPro" id="IPR051083">
    <property type="entry name" value="GrpII_Intron_Splice-Mob/Def"/>
</dbReference>
<organism evidence="11 12">
    <name type="scientific">Bizionia paragorgiae</name>
    <dbReference type="NCBI Taxonomy" id="283786"/>
    <lineage>
        <taxon>Bacteria</taxon>
        <taxon>Pseudomonadati</taxon>
        <taxon>Bacteroidota</taxon>
        <taxon>Flavobacteriia</taxon>
        <taxon>Flavobacteriales</taxon>
        <taxon>Flavobacteriaceae</taxon>
        <taxon>Bizionia</taxon>
    </lineage>
</organism>
<evidence type="ECO:0000256" key="2">
    <source>
        <dbReference type="ARBA" id="ARBA00022679"/>
    </source>
</evidence>
<dbReference type="PANTHER" id="PTHR34047">
    <property type="entry name" value="NUCLEAR INTRON MATURASE 1, MITOCHONDRIAL-RELATED"/>
    <property type="match status" value="1"/>
</dbReference>
<evidence type="ECO:0000256" key="1">
    <source>
        <dbReference type="ARBA" id="ARBA00012493"/>
    </source>
</evidence>
<keyword evidence="5" id="KW-0460">Magnesium</keyword>
<keyword evidence="7" id="KW-0051">Antiviral defense</keyword>
<dbReference type="EC" id="2.7.7.49" evidence="1"/>
<dbReference type="AlphaFoldDB" id="A0A1H3X0H0"/>
<dbReference type="CDD" id="cd03487">
    <property type="entry name" value="RT_Bac_retron_II"/>
    <property type="match status" value="1"/>
</dbReference>
<dbReference type="PROSITE" id="PS50878">
    <property type="entry name" value="RT_POL"/>
    <property type="match status" value="1"/>
</dbReference>
<reference evidence="12" key="1">
    <citation type="submission" date="2016-10" db="EMBL/GenBank/DDBJ databases">
        <authorList>
            <person name="Varghese N."/>
            <person name="Submissions S."/>
        </authorList>
    </citation>
    <scope>NUCLEOTIDE SEQUENCE [LARGE SCALE GENOMIC DNA]</scope>
    <source>
        <strain evidence="12">DSM 23842</strain>
    </source>
</reference>
<evidence type="ECO:0000256" key="7">
    <source>
        <dbReference type="ARBA" id="ARBA00023118"/>
    </source>
</evidence>
<keyword evidence="6 11" id="KW-0695">RNA-directed DNA polymerase</keyword>
<dbReference type="InterPro" id="IPR000477">
    <property type="entry name" value="RT_dom"/>
</dbReference>
<feature type="domain" description="Reverse transcriptase" evidence="10">
    <location>
        <begin position="1"/>
        <end position="274"/>
    </location>
</feature>
<dbReference type="GO" id="GO:0003723">
    <property type="term" value="F:RNA binding"/>
    <property type="evidence" value="ECO:0007669"/>
    <property type="project" value="InterPro"/>
</dbReference>
<dbReference type="OrthoDB" id="9780724at2"/>
<dbReference type="InterPro" id="IPR043502">
    <property type="entry name" value="DNA/RNA_pol_sf"/>
</dbReference>
<comment type="catalytic activity">
    <reaction evidence="9">
        <text>DNA(n) + a 2'-deoxyribonucleoside 5'-triphosphate = DNA(n+1) + diphosphate</text>
        <dbReference type="Rhea" id="RHEA:22508"/>
        <dbReference type="Rhea" id="RHEA-COMP:17339"/>
        <dbReference type="Rhea" id="RHEA-COMP:17340"/>
        <dbReference type="ChEBI" id="CHEBI:33019"/>
        <dbReference type="ChEBI" id="CHEBI:61560"/>
        <dbReference type="ChEBI" id="CHEBI:173112"/>
        <dbReference type="EC" id="2.7.7.49"/>
    </reaction>
</comment>
<dbReference type="RefSeq" id="WP_092132692.1">
    <property type="nucleotide sequence ID" value="NZ_FNQK01000004.1"/>
</dbReference>
<keyword evidence="3" id="KW-0548">Nucleotidyltransferase</keyword>
<keyword evidence="12" id="KW-1185">Reference proteome</keyword>
<dbReference type="GO" id="GO:0046872">
    <property type="term" value="F:metal ion binding"/>
    <property type="evidence" value="ECO:0007669"/>
    <property type="project" value="UniProtKB-KW"/>
</dbReference>
<evidence type="ECO:0000313" key="12">
    <source>
        <dbReference type="Proteomes" id="UP000198846"/>
    </source>
</evidence>
<evidence type="ECO:0000313" key="11">
    <source>
        <dbReference type="EMBL" id="SDZ92945.1"/>
    </source>
</evidence>
<dbReference type="SUPFAM" id="SSF56672">
    <property type="entry name" value="DNA/RNA polymerases"/>
    <property type="match status" value="1"/>
</dbReference>
<dbReference type="GO" id="GO:0003964">
    <property type="term" value="F:RNA-directed DNA polymerase activity"/>
    <property type="evidence" value="ECO:0007669"/>
    <property type="project" value="UniProtKB-KW"/>
</dbReference>
<gene>
    <name evidence="11" type="ORF">SAMN04487990_10495</name>
</gene>
<dbReference type="STRING" id="283786.SAMN04487990_10495"/>
<accession>A0A1H3X0H0</accession>
<dbReference type="PRINTS" id="PR00866">
    <property type="entry name" value="RNADNAPOLMS"/>
</dbReference>
<name>A0A1H3X0H0_BIZPA</name>
<keyword evidence="2" id="KW-0808">Transferase</keyword>
<evidence type="ECO:0000256" key="4">
    <source>
        <dbReference type="ARBA" id="ARBA00022723"/>
    </source>
</evidence>
<evidence type="ECO:0000256" key="9">
    <source>
        <dbReference type="ARBA" id="ARBA00048173"/>
    </source>
</evidence>
<dbReference type="PANTHER" id="PTHR34047:SF7">
    <property type="entry name" value="RNA-DIRECTED DNA POLYMERASE"/>
    <property type="match status" value="1"/>
</dbReference>
<evidence type="ECO:0000256" key="8">
    <source>
        <dbReference type="ARBA" id="ARBA00034120"/>
    </source>
</evidence>
<evidence type="ECO:0000256" key="6">
    <source>
        <dbReference type="ARBA" id="ARBA00022918"/>
    </source>
</evidence>
<evidence type="ECO:0000256" key="3">
    <source>
        <dbReference type="ARBA" id="ARBA00022695"/>
    </source>
</evidence>
<dbReference type="Proteomes" id="UP000198846">
    <property type="component" value="Unassembled WGS sequence"/>
</dbReference>
<protein>
    <recommendedName>
        <fullName evidence="1">RNA-directed DNA polymerase</fullName>
        <ecNumber evidence="1">2.7.7.49</ecNumber>
    </recommendedName>
</protein>
<proteinExistence type="inferred from homology"/>
<sequence length="391" mass="45232">MKLEKQHTEQLIKQFRSLKTKDDLLVLINKVNLLLYGDDFKSLTLKGLNYYTNPNYSDKRYSSFSIKKKSGGERIINSPVNGLKHILKPLNVILNCIATPHPKATGFVLGKSIVDNAKQHVGNHYVYNIDLKDFFHSFDRNRVKLGFMYPPFNLSGDLEPLAFLLASLCTHPFEVEGKLKTVLPQGAPTSPTITNILCVKLDRRLNGLAKRFKVNYSRYADDITFSSHVNVFKNEVFLKELNRIIVEDQNLILNDKKTRLQQTGTRQEVTGLTVNTKVNVNSKYIKQLRMWLYYWEKYGFNKAESIFLRDYAKDKGHIKTGKPNFQNVLMGKLEYLKMVKGHGDSTYVKLNARFTRLTRTESMLEKTLMAWEENGIEKAMEIYKFNNTTMF</sequence>
<dbReference type="EMBL" id="FNQK01000004">
    <property type="protein sequence ID" value="SDZ92945.1"/>
    <property type="molecule type" value="Genomic_DNA"/>
</dbReference>